<dbReference type="AlphaFoldDB" id="A0AAJ0CZC9"/>
<dbReference type="EMBL" id="JASWJB010000002">
    <property type="protein sequence ID" value="KAK2616876.1"/>
    <property type="molecule type" value="Genomic_DNA"/>
</dbReference>
<sequence length="308" mass="34346">MKHSFGANLAFFVLTSPFWLGSTHVLPGDQRSTSPADPTISGPSGKERRQWQLYDENPPEPPAVVFRGDSRSPEQLRALGGIPTEFGGPLNDNESYSLMAHHRAACDLGKCLSAYTSTGRAFGSALLFAGGEDRRKKVDGWMYKIHATPNMIDMDYSGFELTYFMETEFSALGGIRWDQIEGWMPAPASTYEFIKKKALNEVTFEDFQRQTRQDWPKAWIANPEYNKKYDSYLASKGQPQLSGDEKNLKTHGKMSLKEYAVEFMKKNGESVGWSGGNSPFLNLTAPAKPWSGKSPLNDTSAAFPNKSR</sequence>
<name>A0AAJ0CZC9_9HYPO</name>
<evidence type="ECO:0000313" key="7">
    <source>
        <dbReference type="EMBL" id="KAK2616876.1"/>
    </source>
</evidence>
<feature type="signal peptide" evidence="6">
    <location>
        <begin position="1"/>
        <end position="25"/>
    </location>
</feature>
<dbReference type="InterPro" id="IPR001144">
    <property type="entry name" value="Enterotoxin_A"/>
</dbReference>
<dbReference type="Proteomes" id="UP001251528">
    <property type="component" value="Unassembled WGS sequence"/>
</dbReference>
<reference evidence="7" key="1">
    <citation type="submission" date="2023-06" db="EMBL/GenBank/DDBJ databases">
        <title>Conoideocrella luteorostrata (Hypocreales: Clavicipitaceae), a potential biocontrol fungus for elongate hemlock scale in United States Christmas tree production areas.</title>
        <authorList>
            <person name="Barrett H."/>
            <person name="Lovett B."/>
            <person name="Macias A.M."/>
            <person name="Stajich J.E."/>
            <person name="Kasson M.T."/>
        </authorList>
    </citation>
    <scope>NUCLEOTIDE SEQUENCE</scope>
    <source>
        <strain evidence="7">ARSEF 14590</strain>
    </source>
</reference>
<protein>
    <submittedName>
        <fullName evidence="7">Uncharacterized protein</fullName>
    </submittedName>
</protein>
<evidence type="ECO:0000256" key="5">
    <source>
        <dbReference type="SAM" id="MobiDB-lite"/>
    </source>
</evidence>
<keyword evidence="4" id="KW-1015">Disulfide bond</keyword>
<organism evidence="7 8">
    <name type="scientific">Conoideocrella luteorostrata</name>
    <dbReference type="NCBI Taxonomy" id="1105319"/>
    <lineage>
        <taxon>Eukaryota</taxon>
        <taxon>Fungi</taxon>
        <taxon>Dikarya</taxon>
        <taxon>Ascomycota</taxon>
        <taxon>Pezizomycotina</taxon>
        <taxon>Sordariomycetes</taxon>
        <taxon>Hypocreomycetidae</taxon>
        <taxon>Hypocreales</taxon>
        <taxon>Clavicipitaceae</taxon>
        <taxon>Conoideocrella</taxon>
    </lineage>
</organism>
<keyword evidence="8" id="KW-1185">Reference proteome</keyword>
<keyword evidence="3" id="KW-0843">Virulence</keyword>
<comment type="caution">
    <text evidence="7">The sequence shown here is derived from an EMBL/GenBank/DDBJ whole genome shotgun (WGS) entry which is preliminary data.</text>
</comment>
<dbReference type="Gene3D" id="3.90.210.10">
    <property type="entry name" value="Heat-Labile Enterotoxin, subunit A"/>
    <property type="match status" value="1"/>
</dbReference>
<evidence type="ECO:0000256" key="4">
    <source>
        <dbReference type="ARBA" id="ARBA00023157"/>
    </source>
</evidence>
<evidence type="ECO:0000313" key="8">
    <source>
        <dbReference type="Proteomes" id="UP001251528"/>
    </source>
</evidence>
<feature type="region of interest" description="Disordered" evidence="5">
    <location>
        <begin position="284"/>
        <end position="308"/>
    </location>
</feature>
<evidence type="ECO:0000256" key="3">
    <source>
        <dbReference type="ARBA" id="ARBA00023026"/>
    </source>
</evidence>
<keyword evidence="2 6" id="KW-0732">Signal</keyword>
<evidence type="ECO:0000256" key="6">
    <source>
        <dbReference type="SAM" id="SignalP"/>
    </source>
</evidence>
<evidence type="ECO:0000256" key="2">
    <source>
        <dbReference type="ARBA" id="ARBA00022729"/>
    </source>
</evidence>
<proteinExistence type="predicted"/>
<accession>A0AAJ0CZC9</accession>
<feature type="chain" id="PRO_5042607987" evidence="6">
    <location>
        <begin position="26"/>
        <end position="308"/>
    </location>
</feature>
<keyword evidence="1" id="KW-0800">Toxin</keyword>
<dbReference type="Pfam" id="PF01375">
    <property type="entry name" value="Enterotoxin_a"/>
    <property type="match status" value="1"/>
</dbReference>
<evidence type="ECO:0000256" key="1">
    <source>
        <dbReference type="ARBA" id="ARBA00022656"/>
    </source>
</evidence>
<dbReference type="GO" id="GO:0090729">
    <property type="term" value="F:toxin activity"/>
    <property type="evidence" value="ECO:0007669"/>
    <property type="project" value="UniProtKB-KW"/>
</dbReference>
<gene>
    <name evidence="7" type="ORF">QQS21_000254</name>
</gene>
<dbReference type="SUPFAM" id="SSF56399">
    <property type="entry name" value="ADP-ribosylation"/>
    <property type="match status" value="1"/>
</dbReference>
<feature type="region of interest" description="Disordered" evidence="5">
    <location>
        <begin position="26"/>
        <end position="48"/>
    </location>
</feature>